<proteinExistence type="predicted"/>
<dbReference type="GO" id="GO:0008270">
    <property type="term" value="F:zinc ion binding"/>
    <property type="evidence" value="ECO:0007669"/>
    <property type="project" value="UniProtKB-KW"/>
</dbReference>
<dbReference type="SMART" id="SM00575">
    <property type="entry name" value="ZnF_PMZ"/>
    <property type="match status" value="1"/>
</dbReference>
<feature type="region of interest" description="Disordered" evidence="5">
    <location>
        <begin position="195"/>
        <end position="230"/>
    </location>
</feature>
<comment type="caution">
    <text evidence="7">The sequence shown here is derived from an EMBL/GenBank/DDBJ whole genome shotgun (WGS) entry which is preliminary data.</text>
</comment>
<dbReference type="Proteomes" id="UP000712600">
    <property type="component" value="Unassembled WGS sequence"/>
</dbReference>
<keyword evidence="1" id="KW-0479">Metal-binding</keyword>
<evidence type="ECO:0000313" key="7">
    <source>
        <dbReference type="EMBL" id="KAF3505337.1"/>
    </source>
</evidence>
<feature type="domain" description="SWIM-type" evidence="6">
    <location>
        <begin position="1321"/>
        <end position="1353"/>
    </location>
</feature>
<name>A0A8S9NTH5_BRACR</name>
<feature type="region of interest" description="Disordered" evidence="5">
    <location>
        <begin position="886"/>
        <end position="909"/>
    </location>
</feature>
<reference evidence="7" key="1">
    <citation type="submission" date="2019-12" db="EMBL/GenBank/DDBJ databases">
        <title>Genome sequencing and annotation of Brassica cretica.</title>
        <authorList>
            <person name="Studholme D.J."/>
            <person name="Sarris P."/>
        </authorList>
    </citation>
    <scope>NUCLEOTIDE SEQUENCE</scope>
    <source>
        <strain evidence="7">PFS-109/04</strain>
        <tissue evidence="7">Leaf</tissue>
    </source>
</reference>
<feature type="region of interest" description="Disordered" evidence="5">
    <location>
        <begin position="831"/>
        <end position="866"/>
    </location>
</feature>
<gene>
    <name evidence="7" type="ORF">F2Q69_00042407</name>
</gene>
<evidence type="ECO:0000256" key="5">
    <source>
        <dbReference type="SAM" id="MobiDB-lite"/>
    </source>
</evidence>
<keyword evidence="2 4" id="KW-0863">Zinc-finger</keyword>
<feature type="region of interest" description="Disordered" evidence="5">
    <location>
        <begin position="465"/>
        <end position="553"/>
    </location>
</feature>
<feature type="region of interest" description="Disordered" evidence="5">
    <location>
        <begin position="1129"/>
        <end position="1154"/>
    </location>
</feature>
<feature type="compositionally biased region" description="Basic and acidic residues" evidence="5">
    <location>
        <begin position="479"/>
        <end position="499"/>
    </location>
</feature>
<evidence type="ECO:0000259" key="6">
    <source>
        <dbReference type="PROSITE" id="PS50966"/>
    </source>
</evidence>
<evidence type="ECO:0000313" key="8">
    <source>
        <dbReference type="Proteomes" id="UP000712600"/>
    </source>
</evidence>
<dbReference type="InterPro" id="IPR007527">
    <property type="entry name" value="Znf_SWIM"/>
</dbReference>
<dbReference type="InterPro" id="IPR006564">
    <property type="entry name" value="Znf_PMZ"/>
</dbReference>
<feature type="compositionally biased region" description="Polar residues" evidence="5">
    <location>
        <begin position="500"/>
        <end position="510"/>
    </location>
</feature>
<feature type="compositionally biased region" description="Basic and acidic residues" evidence="5">
    <location>
        <begin position="840"/>
        <end position="855"/>
    </location>
</feature>
<protein>
    <recommendedName>
        <fullName evidence="6">SWIM-type domain-containing protein</fullName>
    </recommendedName>
</protein>
<evidence type="ECO:0000256" key="1">
    <source>
        <dbReference type="ARBA" id="ARBA00022723"/>
    </source>
</evidence>
<sequence length="1425" mass="158956">MCEVRKSREEGECRCKVNALAFDKMNEPDKVLLVHGTWVRDADNRWIFEPDIVCAAEHLIELKMEMTMTELVSAVKECLDITSKDISVELSYQYLEWVAMGDGELDTPQYITYDTDVGVFFRMRRTIEEVDLYVSIVRHSPGGKEDNLPCQLSRNMRKGGEDGGDNCMDEEDWHAFALSETPLTLPPTQKDVVIREPGETVRLSAPETEARQKGKNKRPLEYETDSDTDSDDAMVIPVLRASIPETVNAARPVARWLVFGIPGIPTTQEGAGSSSSSTEALPEVADEFGQHWGKFDEALHEMLSDPYTPALFGKDAPPVFNSRRGTGNLRLTALNTSVVHLLYTVMNEPDKVLLVHGTWVCDADNRWIFEPDIVCATEHLIELKMEMTMTELVAAVKECLDITSKDISVKLSYQYPEWVAMGDGELDTPQYITDDTDVGVFIRMRRAIEEVDLYVYIVRHSPGGKEGNLPRQLSRNMRKGGEDGGGKDQEVPECSERQRQNSTTSCTTIPHGQRGIVIREPGETVRLSAPETEARQKGKNKRPLEYETDSDTDSDDAMVVPVLRASIPKTENAARPVARRLVFGIPGIPTTQEGAGSSSSSTEALPEVADEFGQHWGKFDEALHEMLSDPYTPALFGKDAPPVFNSRRGTEVRKSREEGEYRCRVNALTFDKMNEPDKVLLVHGTWVRDADNRWIFEPDIVCAAEHLIELKMEMTMTELVAAVKECLDITSKDISVKLSFQYPEWVAMGDGELDTPQYITDDTDVGVFIRMRSAIEEVDLYVSIVRHSPDGEEDNLPRQLSRNMRKGGEDGGANCVDEQEWHAFALSETPLTLPPTQKDVGGKDQEVPECSERQRRNSTTSRTTIPHGQRGIVIREPGEIVRLSAPETEARQKGKKKRPLEYETDSNTDSDDAMVVPVLRASIPEKANAARPVARWLVFRIPGIPTTQEGAGSSSSSTEALPEVADEFGQHWGKLDEALHEMLSDPYTPALFGKDAPPMNEPDKVLIVHGTWMTMTELLTAVKECLDITSKDISIKLSYQYPEWIAMGDGELDTPQYITDDTKVGVFIRMRRAIEEVDLYVSIVRHSPSGKEPHLPCQRNVRIGGEDGSDNCMDEEEWHAFALSETPLTIPPTQKHVGGKDHEVPECSVQRPRNGMPRRQTILHGMHGIEIREPAENSRLDMAETAARHKGKNNPLEDETDSYTDSDKAMVVPVLRTSIPESANASRPVARRLVFGIPGIPNTQEEDGSSSSSTEAPLEVADEFGQHWGKFDEALHEMLNNPYTPALFGKDAPPVFNDRRGTVRDIGELEFQVQDNAGECFTVLLRPGSCSCMEYDSIGIPCIHALPTATRIGFPYDALVVPPYYVTTWRQGFAGKIYPVPSVGGIQIRSGTPNDLLPPAVRRPPGRPRKVRILSRGEYKVHLSF</sequence>
<dbReference type="PROSITE" id="PS50966">
    <property type="entry name" value="ZF_SWIM"/>
    <property type="match status" value="1"/>
</dbReference>
<keyword evidence="3" id="KW-0862">Zinc</keyword>
<organism evidence="7 8">
    <name type="scientific">Brassica cretica</name>
    <name type="common">Mustard</name>
    <dbReference type="NCBI Taxonomy" id="69181"/>
    <lineage>
        <taxon>Eukaryota</taxon>
        <taxon>Viridiplantae</taxon>
        <taxon>Streptophyta</taxon>
        <taxon>Embryophyta</taxon>
        <taxon>Tracheophyta</taxon>
        <taxon>Spermatophyta</taxon>
        <taxon>Magnoliopsida</taxon>
        <taxon>eudicotyledons</taxon>
        <taxon>Gunneridae</taxon>
        <taxon>Pentapetalae</taxon>
        <taxon>rosids</taxon>
        <taxon>malvids</taxon>
        <taxon>Brassicales</taxon>
        <taxon>Brassicaceae</taxon>
        <taxon>Brassiceae</taxon>
        <taxon>Brassica</taxon>
    </lineage>
</organism>
<evidence type="ECO:0000256" key="3">
    <source>
        <dbReference type="ARBA" id="ARBA00022833"/>
    </source>
</evidence>
<dbReference type="EMBL" id="QGKX02001621">
    <property type="protein sequence ID" value="KAF3505337.1"/>
    <property type="molecule type" value="Genomic_DNA"/>
</dbReference>
<accession>A0A8S9NTH5</accession>
<evidence type="ECO:0000256" key="4">
    <source>
        <dbReference type="PROSITE-ProRule" id="PRU00325"/>
    </source>
</evidence>
<evidence type="ECO:0000256" key="2">
    <source>
        <dbReference type="ARBA" id="ARBA00022771"/>
    </source>
</evidence>